<evidence type="ECO:0000256" key="4">
    <source>
        <dbReference type="ARBA" id="ARBA00022670"/>
    </source>
</evidence>
<sequence length="511" mass="55026">MAVLSRFALAASLACGVLGHQMPLKEAVVGEKAQLRVSSDSKPLIGSEELQSSIKIGALMKRAEKLYEIAQTSEEEYNHPTRVIGSEGHRGTLGYVINELLDLGDYYNIQIQDFPVTSGNVFESQLTIDDAILTGAAPMGLTPATKDKEPVHGNLVLVKNQGCDVADFPAAVKGNIALILRGTCPFGDKSGNAGKSGAVAAVVYNTDSEGLSGTLGDPTPDHVATFGISGKEGKAFADRLSHGETISAIAYIDAELKEINTTNVIAQTEDGDPDNVVALGAHSDSVGEGPGINDDGSGTISLLEVATQLTKFKVNNAVRFAWWAAEEEGLLGSNWYADHLTKEENLKIRLFMDYDMMASPNFAYQIYDSRDAENPKGSEALRDLYINWYKEQGLNYTFIEFDGRSDYVGFIDHGIPASGIATGAEGVKTEEEAKVFGGVAGDWYDPCYHQLCDDLGNVNTTAFEVNTKLIAHSVATYALSLEDFPKRTEALSTASTKKKAQRKYRGHALVM</sequence>
<dbReference type="InterPro" id="IPR003137">
    <property type="entry name" value="PA_domain"/>
</dbReference>
<keyword evidence="13" id="KW-1185">Reference proteome</keyword>
<dbReference type="InterPro" id="IPR007484">
    <property type="entry name" value="Peptidase_M28"/>
</dbReference>
<keyword evidence="5 9" id="KW-0479">Metal-binding</keyword>
<dbReference type="SUPFAM" id="SSF53187">
    <property type="entry name" value="Zn-dependent exopeptidases"/>
    <property type="match status" value="1"/>
</dbReference>
<dbReference type="Pfam" id="PF04389">
    <property type="entry name" value="Peptidase_M28"/>
    <property type="match status" value="1"/>
</dbReference>
<evidence type="ECO:0000256" key="8">
    <source>
        <dbReference type="ARBA" id="ARBA00022833"/>
    </source>
</evidence>
<accession>A0ABR0SC85</accession>
<protein>
    <recommendedName>
        <fullName evidence="9">Peptide hydrolase</fullName>
        <ecNumber evidence="9">3.4.-.-</ecNumber>
    </recommendedName>
</protein>
<dbReference type="EC" id="3.4.-.-" evidence="9"/>
<dbReference type="CDD" id="cd02130">
    <property type="entry name" value="PA_ScAPY_like"/>
    <property type="match status" value="1"/>
</dbReference>
<keyword evidence="4 9" id="KW-0645">Protease</keyword>
<evidence type="ECO:0000259" key="11">
    <source>
        <dbReference type="Pfam" id="PF04389"/>
    </source>
</evidence>
<feature type="domain" description="PA" evidence="10">
    <location>
        <begin position="152"/>
        <end position="235"/>
    </location>
</feature>
<keyword evidence="3 12" id="KW-0031">Aminopeptidase</keyword>
<dbReference type="PANTHER" id="PTHR12147">
    <property type="entry name" value="METALLOPEPTIDASE M28 FAMILY MEMBER"/>
    <property type="match status" value="1"/>
</dbReference>
<dbReference type="PANTHER" id="PTHR12147:SF17">
    <property type="entry name" value="AMINOPEPTIDASE Y"/>
    <property type="match status" value="1"/>
</dbReference>
<dbReference type="EMBL" id="JAVFKD010000014">
    <property type="protein sequence ID" value="KAK5989774.1"/>
    <property type="molecule type" value="Genomic_DNA"/>
</dbReference>
<dbReference type="CDD" id="cd03876">
    <property type="entry name" value="M28_SGAP_like"/>
    <property type="match status" value="1"/>
</dbReference>
<dbReference type="Proteomes" id="UP001338125">
    <property type="component" value="Unassembled WGS sequence"/>
</dbReference>
<feature type="signal peptide" evidence="9">
    <location>
        <begin position="1"/>
        <end position="19"/>
    </location>
</feature>
<evidence type="ECO:0000256" key="2">
    <source>
        <dbReference type="ARBA" id="ARBA00005957"/>
    </source>
</evidence>
<reference evidence="12 13" key="1">
    <citation type="submission" date="2024-01" db="EMBL/GenBank/DDBJ databases">
        <title>Complete genome of Cladobotryum mycophilum ATHUM6906.</title>
        <authorList>
            <person name="Christinaki A.C."/>
            <person name="Myridakis A.I."/>
            <person name="Kouvelis V.N."/>
        </authorList>
    </citation>
    <scope>NUCLEOTIDE SEQUENCE [LARGE SCALE GENOMIC DNA]</scope>
    <source>
        <strain evidence="12 13">ATHUM6906</strain>
    </source>
</reference>
<comment type="cofactor">
    <cofactor evidence="1">
        <name>Zn(2+)</name>
        <dbReference type="ChEBI" id="CHEBI:29105"/>
    </cofactor>
</comment>
<keyword evidence="6 9" id="KW-0732">Signal</keyword>
<dbReference type="Pfam" id="PF02225">
    <property type="entry name" value="PA"/>
    <property type="match status" value="1"/>
</dbReference>
<evidence type="ECO:0000259" key="10">
    <source>
        <dbReference type="Pfam" id="PF02225"/>
    </source>
</evidence>
<evidence type="ECO:0000256" key="5">
    <source>
        <dbReference type="ARBA" id="ARBA00022723"/>
    </source>
</evidence>
<dbReference type="InterPro" id="IPR045175">
    <property type="entry name" value="M28_fam"/>
</dbReference>
<feature type="chain" id="PRO_5044993109" description="Peptide hydrolase" evidence="9">
    <location>
        <begin position="20"/>
        <end position="511"/>
    </location>
</feature>
<proteinExistence type="inferred from homology"/>
<evidence type="ECO:0000256" key="7">
    <source>
        <dbReference type="ARBA" id="ARBA00022801"/>
    </source>
</evidence>
<name>A0ABR0SC85_9HYPO</name>
<evidence type="ECO:0000256" key="3">
    <source>
        <dbReference type="ARBA" id="ARBA00022438"/>
    </source>
</evidence>
<keyword evidence="7 9" id="KW-0378">Hydrolase</keyword>
<dbReference type="GO" id="GO:0004177">
    <property type="term" value="F:aminopeptidase activity"/>
    <property type="evidence" value="ECO:0007669"/>
    <property type="project" value="UniProtKB-KW"/>
</dbReference>
<dbReference type="Gene3D" id="3.50.30.30">
    <property type="match status" value="1"/>
</dbReference>
<evidence type="ECO:0000256" key="9">
    <source>
        <dbReference type="RuleBase" id="RU361240"/>
    </source>
</evidence>
<keyword evidence="8 9" id="KW-0862">Zinc</keyword>
<dbReference type="InterPro" id="IPR041756">
    <property type="entry name" value="M28_SGAP-like"/>
</dbReference>
<organism evidence="12 13">
    <name type="scientific">Cladobotryum mycophilum</name>
    <dbReference type="NCBI Taxonomy" id="491253"/>
    <lineage>
        <taxon>Eukaryota</taxon>
        <taxon>Fungi</taxon>
        <taxon>Dikarya</taxon>
        <taxon>Ascomycota</taxon>
        <taxon>Pezizomycotina</taxon>
        <taxon>Sordariomycetes</taxon>
        <taxon>Hypocreomycetidae</taxon>
        <taxon>Hypocreales</taxon>
        <taxon>Hypocreaceae</taxon>
        <taxon>Cladobotryum</taxon>
    </lineage>
</organism>
<comment type="caution">
    <text evidence="12">The sequence shown here is derived from an EMBL/GenBank/DDBJ whole genome shotgun (WGS) entry which is preliminary data.</text>
</comment>
<dbReference type="InterPro" id="IPR046450">
    <property type="entry name" value="PA_dom_sf"/>
</dbReference>
<gene>
    <name evidence="12" type="ORF">PT974_08035</name>
</gene>
<evidence type="ECO:0000256" key="1">
    <source>
        <dbReference type="ARBA" id="ARBA00001947"/>
    </source>
</evidence>
<evidence type="ECO:0000313" key="13">
    <source>
        <dbReference type="Proteomes" id="UP001338125"/>
    </source>
</evidence>
<dbReference type="SUPFAM" id="SSF52025">
    <property type="entry name" value="PA domain"/>
    <property type="match status" value="1"/>
</dbReference>
<evidence type="ECO:0000256" key="6">
    <source>
        <dbReference type="ARBA" id="ARBA00022729"/>
    </source>
</evidence>
<evidence type="ECO:0000313" key="12">
    <source>
        <dbReference type="EMBL" id="KAK5989774.1"/>
    </source>
</evidence>
<feature type="domain" description="Peptidase M28" evidence="11">
    <location>
        <begin position="263"/>
        <end position="472"/>
    </location>
</feature>
<comment type="similarity">
    <text evidence="2">Belongs to the peptidase M28 family. M28A subfamily.</text>
</comment>
<dbReference type="Gene3D" id="3.40.630.10">
    <property type="entry name" value="Zn peptidases"/>
    <property type="match status" value="1"/>
</dbReference>